<feature type="compositionally biased region" description="Polar residues" evidence="2">
    <location>
        <begin position="84"/>
        <end position="99"/>
    </location>
</feature>
<dbReference type="Pfam" id="PF01424">
    <property type="entry name" value="R3H"/>
    <property type="match status" value="1"/>
</dbReference>
<proteinExistence type="predicted"/>
<dbReference type="CDD" id="cd02642">
    <property type="entry name" value="R3H_encore_like"/>
    <property type="match status" value="1"/>
</dbReference>
<organism evidence="5 6">
    <name type="scientific">Erinaceus europaeus</name>
    <name type="common">Western European hedgehog</name>
    <dbReference type="NCBI Taxonomy" id="9365"/>
    <lineage>
        <taxon>Eukaryota</taxon>
        <taxon>Metazoa</taxon>
        <taxon>Chordata</taxon>
        <taxon>Craniata</taxon>
        <taxon>Vertebrata</taxon>
        <taxon>Euteleostomi</taxon>
        <taxon>Mammalia</taxon>
        <taxon>Eutheria</taxon>
        <taxon>Laurasiatheria</taxon>
        <taxon>Eulipotyphla</taxon>
        <taxon>Erinaceidae</taxon>
        <taxon>Erinaceinae</taxon>
        <taxon>Erinaceus</taxon>
    </lineage>
</organism>
<feature type="domain" description="R3H" evidence="3">
    <location>
        <begin position="164"/>
        <end position="227"/>
    </location>
</feature>
<evidence type="ECO:0000313" key="6">
    <source>
        <dbReference type="RefSeq" id="XP_060036534.1"/>
    </source>
</evidence>
<dbReference type="PANTHER" id="PTHR15672">
    <property type="entry name" value="CAMP-REGULATED PHOSPHOPROTEIN 21 RELATED R3H DOMAIN CONTAINING PROTEIN"/>
    <property type="match status" value="1"/>
</dbReference>
<evidence type="ECO:0000259" key="3">
    <source>
        <dbReference type="PROSITE" id="PS51061"/>
    </source>
</evidence>
<evidence type="ECO:0000259" key="4">
    <source>
        <dbReference type="PROSITE" id="PS51673"/>
    </source>
</evidence>
<feature type="region of interest" description="Disordered" evidence="2">
    <location>
        <begin position="1"/>
        <end position="129"/>
    </location>
</feature>
<name>A0ABM3WIZ0_ERIEU</name>
<evidence type="ECO:0000256" key="1">
    <source>
        <dbReference type="ARBA" id="ARBA00022553"/>
    </source>
</evidence>
<evidence type="ECO:0000256" key="2">
    <source>
        <dbReference type="SAM" id="MobiDB-lite"/>
    </source>
</evidence>
<keyword evidence="5" id="KW-1185">Reference proteome</keyword>
<feature type="compositionally biased region" description="Low complexity" evidence="2">
    <location>
        <begin position="400"/>
        <end position="422"/>
    </location>
</feature>
<feature type="compositionally biased region" description="Basic and acidic residues" evidence="2">
    <location>
        <begin position="350"/>
        <end position="359"/>
    </location>
</feature>
<feature type="compositionally biased region" description="Low complexity" evidence="2">
    <location>
        <begin position="338"/>
        <end position="348"/>
    </location>
</feature>
<feature type="region of interest" description="Disordered" evidence="2">
    <location>
        <begin position="333"/>
        <end position="429"/>
    </location>
</feature>
<protein>
    <submittedName>
        <fullName evidence="6">cAMP-regulated phosphoprotein 21 isoform X2</fullName>
    </submittedName>
</protein>
<feature type="domain" description="SUZ" evidence="4">
    <location>
        <begin position="228"/>
        <end position="300"/>
    </location>
</feature>
<dbReference type="SUPFAM" id="SSF82708">
    <property type="entry name" value="R3H domain"/>
    <property type="match status" value="1"/>
</dbReference>
<dbReference type="InterPro" id="IPR051937">
    <property type="entry name" value="R3H_domain_containing"/>
</dbReference>
<dbReference type="SMART" id="SM00393">
    <property type="entry name" value="R3H"/>
    <property type="match status" value="1"/>
</dbReference>
<dbReference type="InterPro" id="IPR001374">
    <property type="entry name" value="R3H_dom"/>
</dbReference>
<feature type="compositionally biased region" description="Polar residues" evidence="2">
    <location>
        <begin position="360"/>
        <end position="381"/>
    </location>
</feature>
<reference evidence="6" key="1">
    <citation type="submission" date="2025-08" db="UniProtKB">
        <authorList>
            <consortium name="RefSeq"/>
        </authorList>
    </citation>
    <scope>IDENTIFICATION</scope>
</reference>
<dbReference type="Gene3D" id="3.30.1370.50">
    <property type="entry name" value="R3H-like domain"/>
    <property type="match status" value="1"/>
</dbReference>
<feature type="region of interest" description="Disordered" evidence="2">
    <location>
        <begin position="246"/>
        <end position="281"/>
    </location>
</feature>
<dbReference type="Proteomes" id="UP001652624">
    <property type="component" value="Chromosome 21"/>
</dbReference>
<accession>A0ABM3WIZ0</accession>
<evidence type="ECO:0000313" key="5">
    <source>
        <dbReference type="Proteomes" id="UP001652624"/>
    </source>
</evidence>
<dbReference type="PROSITE" id="PS51061">
    <property type="entry name" value="R3H"/>
    <property type="match status" value="1"/>
</dbReference>
<feature type="region of interest" description="Disordered" evidence="2">
    <location>
        <begin position="484"/>
        <end position="543"/>
    </location>
</feature>
<dbReference type="PANTHER" id="PTHR15672:SF14">
    <property type="entry name" value="CAMP-REGULATED PHOSPHOPROTEIN 21"/>
    <property type="match status" value="1"/>
</dbReference>
<dbReference type="PROSITE" id="PS51673">
    <property type="entry name" value="SUZ"/>
    <property type="match status" value="1"/>
</dbReference>
<dbReference type="Pfam" id="PF12752">
    <property type="entry name" value="SUZ"/>
    <property type="match status" value="1"/>
</dbReference>
<sequence length="843" mass="92745">MSEQGDLNRVIVEESGTEQETATPENGIIKAESLDEEEKLELQRRLAAQNQERRKSKSGAGKGKLTRSLAVCEESSARPGGENLQDQESIHLQLSSFPSLQEDDKSRKDDSEREKEKDKNKDKTSEKPKIRMLSKDCSQEYTDSTGIDLHEFLINTLKNNSRDRMILLKMEQEIIDFIGDNNNHYKKFPQMSSYQRMLVHRVAAYFGLDHNVDQTGKSVIINKTSSTRIPEQRFCEHLKDEKGEESQKRFILKRDNSSIDKEDNQQNRMHPFRDDRRSKSIEEREEEYQRVRERIFAHDSVCSQESLFVENRLLEDSNICNETYKKRLLFRSNRDGSGRTSGSRQSSSDNELKWSDHQRAWSSTDSDSSNRNLKPTMTKTASFGGITVLTRGDSTSSTRSAGKLSKAGSESSSSAGSSGSLSRTHPPLQSAPLVSSMVASSPGCVSYPDNGMGGQVAPSSTSYILLSLEAAAGIPPGSILLNPHTGQPFVNPDGTPAIYNPPTSQQPLRSPLVGQSQQPPQQQPSPQPQQQVQPPQPPMANPLVTQSVQGMQTSSQSVQYPAVSFPPQHLLPVSPTQQFSMRDDVATQFSQMNLSRQSSGETPEPPSGPVYPASLMPQPTQQPSYVIASPGQQLPAGGFSGSGPPISQQVLQAPPSPQGFVQQPPPTQMSVYYYPSGQYPTSATQQYRPMASVQYSAQRAQQMPQTAQQTGYQPVLTGQQGFQGLIGVQQPPQNQMNNQQGTPVQSVVVSYPTMSSYQVPMTQGSQGLPQQSYQQPIMLPNQAGQGSLPAAGMPVYCNVTPPSPQNNLRLIGPHCPSSSVPVMSANCRTNCASMNNSGWQVKF</sequence>
<keyword evidence="1" id="KW-0597">Phosphoprotein</keyword>
<gene>
    <name evidence="6" type="primary">ARPP21</name>
</gene>
<dbReference type="InterPro" id="IPR036867">
    <property type="entry name" value="R3H_dom_sf"/>
</dbReference>
<dbReference type="RefSeq" id="XP_060036534.1">
    <property type="nucleotide sequence ID" value="XM_060180551.1"/>
</dbReference>
<dbReference type="GeneID" id="103108170"/>
<feature type="compositionally biased region" description="Basic and acidic residues" evidence="2">
    <location>
        <begin position="102"/>
        <end position="129"/>
    </location>
</feature>
<dbReference type="InterPro" id="IPR024771">
    <property type="entry name" value="SUZ"/>
</dbReference>